<proteinExistence type="predicted"/>
<dbReference type="OrthoDB" id="7477775at2759"/>
<protein>
    <submittedName>
        <fullName evidence="1">Uncharacterized protein</fullName>
    </submittedName>
</protein>
<sequence>MSSGGISSYRGCRRTIEDRRFLYCGGCKQIYDLECADVSEQRFYNTLTKEYREAWRWVLCKSLHPKADNSNTPVRGGADGIIIHRGAAVRSPTELNKSIVEQPSSPNDTAHNMTIEVSDFRLL</sequence>
<reference evidence="1" key="2">
    <citation type="submission" date="2022-10" db="EMBL/GenBank/DDBJ databases">
        <authorList>
            <consortium name="ENA_rothamsted_submissions"/>
            <consortium name="culmorum"/>
            <person name="King R."/>
        </authorList>
    </citation>
    <scope>NUCLEOTIDE SEQUENCE</scope>
</reference>
<evidence type="ECO:0000313" key="2">
    <source>
        <dbReference type="Proteomes" id="UP001153714"/>
    </source>
</evidence>
<gene>
    <name evidence="1" type="ORF">DIATSA_LOCUS8075</name>
</gene>
<dbReference type="Proteomes" id="UP001153714">
    <property type="component" value="Chromosome 21"/>
</dbReference>
<reference evidence="1" key="1">
    <citation type="submission" date="2021-12" db="EMBL/GenBank/DDBJ databases">
        <authorList>
            <person name="King R."/>
        </authorList>
    </citation>
    <scope>NUCLEOTIDE SEQUENCE</scope>
</reference>
<accession>A0A9N9WDJ5</accession>
<dbReference type="AlphaFoldDB" id="A0A9N9WDJ5"/>
<organism evidence="1 2">
    <name type="scientific">Diatraea saccharalis</name>
    <name type="common">sugarcane borer</name>
    <dbReference type="NCBI Taxonomy" id="40085"/>
    <lineage>
        <taxon>Eukaryota</taxon>
        <taxon>Metazoa</taxon>
        <taxon>Ecdysozoa</taxon>
        <taxon>Arthropoda</taxon>
        <taxon>Hexapoda</taxon>
        <taxon>Insecta</taxon>
        <taxon>Pterygota</taxon>
        <taxon>Neoptera</taxon>
        <taxon>Endopterygota</taxon>
        <taxon>Lepidoptera</taxon>
        <taxon>Glossata</taxon>
        <taxon>Ditrysia</taxon>
        <taxon>Pyraloidea</taxon>
        <taxon>Crambidae</taxon>
        <taxon>Crambinae</taxon>
        <taxon>Diatraea</taxon>
    </lineage>
</organism>
<evidence type="ECO:0000313" key="1">
    <source>
        <dbReference type="EMBL" id="CAG9790407.1"/>
    </source>
</evidence>
<keyword evidence="2" id="KW-1185">Reference proteome</keyword>
<dbReference type="EMBL" id="OU893352">
    <property type="protein sequence ID" value="CAG9790407.1"/>
    <property type="molecule type" value="Genomic_DNA"/>
</dbReference>
<name>A0A9N9WDJ5_9NEOP</name>